<dbReference type="EMBL" id="PSZC01000018">
    <property type="protein sequence ID" value="PPJ35830.1"/>
    <property type="molecule type" value="Genomic_DNA"/>
</dbReference>
<proteinExistence type="predicted"/>
<evidence type="ECO:0000313" key="3">
    <source>
        <dbReference type="Proteomes" id="UP000239874"/>
    </source>
</evidence>
<dbReference type="AlphaFoldDB" id="A0A2S6AKT2"/>
<comment type="caution">
    <text evidence="2">The sequence shown here is derived from an EMBL/GenBank/DDBJ whole genome shotgun (WGS) entry which is preliminary data.</text>
</comment>
<feature type="region of interest" description="Disordered" evidence="1">
    <location>
        <begin position="63"/>
        <end position="129"/>
    </location>
</feature>
<name>A0A2S6AKT2_9NOCA</name>
<dbReference type="Proteomes" id="UP000239874">
    <property type="component" value="Unassembled WGS sequence"/>
</dbReference>
<feature type="compositionally biased region" description="Low complexity" evidence="1">
    <location>
        <begin position="84"/>
        <end position="106"/>
    </location>
</feature>
<reference evidence="2 3" key="1">
    <citation type="submission" date="2018-02" db="EMBL/GenBank/DDBJ databases">
        <title>8 Nocardia nova and 1 Nocardia cyriacigeorgica strain used for evolution to TMP-SMX.</title>
        <authorList>
            <person name="Mehta H."/>
            <person name="Weng J."/>
            <person name="Shamoo Y."/>
        </authorList>
    </citation>
    <scope>NUCLEOTIDE SEQUENCE [LARGE SCALE GENOMIC DNA]</scope>
    <source>
        <strain evidence="2 3">MDA3139</strain>
    </source>
</reference>
<accession>A0A2S6AKT2</accession>
<evidence type="ECO:0000313" key="2">
    <source>
        <dbReference type="EMBL" id="PPJ35830.1"/>
    </source>
</evidence>
<feature type="compositionally biased region" description="Polar residues" evidence="1">
    <location>
        <begin position="67"/>
        <end position="82"/>
    </location>
</feature>
<protein>
    <submittedName>
        <fullName evidence="2">Uncharacterized protein</fullName>
    </submittedName>
</protein>
<organism evidence="2 3">
    <name type="scientific">Nocardia nova</name>
    <dbReference type="NCBI Taxonomy" id="37330"/>
    <lineage>
        <taxon>Bacteria</taxon>
        <taxon>Bacillati</taxon>
        <taxon>Actinomycetota</taxon>
        <taxon>Actinomycetes</taxon>
        <taxon>Mycobacteriales</taxon>
        <taxon>Nocardiaceae</taxon>
        <taxon>Nocardia</taxon>
    </lineage>
</organism>
<evidence type="ECO:0000256" key="1">
    <source>
        <dbReference type="SAM" id="MobiDB-lite"/>
    </source>
</evidence>
<sequence length="129" mass="14150">MPHNPISAVDLVLRDVDAVELLLQRVTERLETEPQTDLDWVRQRQLRFLAPAVQQLTAALARPLAPQPSSALDVVQSQSPRAQSEPTPEPSTAETAAPPAGSTPPGKDQRPKRRKNRRRPRTGEGGRGV</sequence>
<gene>
    <name evidence="2" type="ORF">C5E45_23785</name>
</gene>
<feature type="compositionally biased region" description="Basic residues" evidence="1">
    <location>
        <begin position="110"/>
        <end position="120"/>
    </location>
</feature>